<feature type="transmembrane region" description="Helical" evidence="7">
    <location>
        <begin position="51"/>
        <end position="71"/>
    </location>
</feature>
<keyword evidence="9" id="KW-1185">Reference proteome</keyword>
<dbReference type="HAMAP" id="MF_01147">
    <property type="entry name" value="Lgt"/>
    <property type="match status" value="1"/>
</dbReference>
<feature type="transmembrane region" description="Helical" evidence="7">
    <location>
        <begin position="91"/>
        <end position="113"/>
    </location>
</feature>
<evidence type="ECO:0000256" key="4">
    <source>
        <dbReference type="ARBA" id="ARBA00022692"/>
    </source>
</evidence>
<evidence type="ECO:0000256" key="5">
    <source>
        <dbReference type="ARBA" id="ARBA00022989"/>
    </source>
</evidence>
<evidence type="ECO:0000256" key="3">
    <source>
        <dbReference type="ARBA" id="ARBA00022679"/>
    </source>
</evidence>
<keyword evidence="3 7" id="KW-0808">Transferase</keyword>
<feature type="transmembrane region" description="Helical" evidence="7">
    <location>
        <begin position="246"/>
        <end position="269"/>
    </location>
</feature>
<evidence type="ECO:0000256" key="7">
    <source>
        <dbReference type="HAMAP-Rule" id="MF_01147"/>
    </source>
</evidence>
<dbReference type="Pfam" id="PF01790">
    <property type="entry name" value="LGT"/>
    <property type="match status" value="1"/>
</dbReference>
<evidence type="ECO:0000313" key="9">
    <source>
        <dbReference type="Proteomes" id="UP000198688"/>
    </source>
</evidence>
<accession>A0A1H2BY06</accession>
<evidence type="ECO:0000313" key="8">
    <source>
        <dbReference type="EMBL" id="SDT62984.1"/>
    </source>
</evidence>
<gene>
    <name evidence="7" type="primary">lgt</name>
    <name evidence="8" type="ORF">SAMN04489716_5003</name>
</gene>
<comment type="subcellular location">
    <subcellularLocation>
        <location evidence="7">Cell membrane</location>
        <topology evidence="7">Multi-pass membrane protein</topology>
    </subcellularLocation>
</comment>
<dbReference type="EC" id="2.5.1.145" evidence="7"/>
<dbReference type="PANTHER" id="PTHR30589:SF0">
    <property type="entry name" value="PHOSPHATIDYLGLYCEROL--PROLIPOPROTEIN DIACYLGLYCERYL TRANSFERASE"/>
    <property type="match status" value="1"/>
</dbReference>
<proteinExistence type="inferred from homology"/>
<dbReference type="GO" id="GO:0008961">
    <property type="term" value="F:phosphatidylglycerol-prolipoprotein diacylglyceryl transferase activity"/>
    <property type="evidence" value="ECO:0007669"/>
    <property type="project" value="UniProtKB-UniRule"/>
</dbReference>
<dbReference type="NCBIfam" id="TIGR00544">
    <property type="entry name" value="lgt"/>
    <property type="match status" value="1"/>
</dbReference>
<dbReference type="PROSITE" id="PS01311">
    <property type="entry name" value="LGT"/>
    <property type="match status" value="1"/>
</dbReference>
<comment type="catalytic activity">
    <reaction evidence="7">
        <text>L-cysteinyl-[prolipoprotein] + a 1,2-diacyl-sn-glycero-3-phospho-(1'-sn-glycerol) = an S-1,2-diacyl-sn-glyceryl-L-cysteinyl-[prolipoprotein] + sn-glycerol 1-phosphate + H(+)</text>
        <dbReference type="Rhea" id="RHEA:56712"/>
        <dbReference type="Rhea" id="RHEA-COMP:14679"/>
        <dbReference type="Rhea" id="RHEA-COMP:14680"/>
        <dbReference type="ChEBI" id="CHEBI:15378"/>
        <dbReference type="ChEBI" id="CHEBI:29950"/>
        <dbReference type="ChEBI" id="CHEBI:57685"/>
        <dbReference type="ChEBI" id="CHEBI:64716"/>
        <dbReference type="ChEBI" id="CHEBI:140658"/>
        <dbReference type="EC" id="2.5.1.145"/>
    </reaction>
</comment>
<comment type="function">
    <text evidence="7">Catalyzes the transfer of the diacylglyceryl group from phosphatidylglycerol to the sulfhydryl group of the N-terminal cysteine of a prolipoprotein, the first step in the formation of mature lipoproteins.</text>
</comment>
<dbReference type="OrthoDB" id="871140at2"/>
<feature type="transmembrane region" description="Helical" evidence="7">
    <location>
        <begin position="191"/>
        <end position="209"/>
    </location>
</feature>
<evidence type="ECO:0000256" key="1">
    <source>
        <dbReference type="ARBA" id="ARBA00007150"/>
    </source>
</evidence>
<dbReference type="EMBL" id="LT629758">
    <property type="protein sequence ID" value="SDT62984.1"/>
    <property type="molecule type" value="Genomic_DNA"/>
</dbReference>
<keyword evidence="6 7" id="KW-0472">Membrane</keyword>
<feature type="transmembrane region" description="Helical" evidence="7">
    <location>
        <begin position="120"/>
        <end position="140"/>
    </location>
</feature>
<dbReference type="PANTHER" id="PTHR30589">
    <property type="entry name" value="PROLIPOPROTEIN DIACYLGLYCERYL TRANSFERASE"/>
    <property type="match status" value="1"/>
</dbReference>
<reference evidence="8 9" key="1">
    <citation type="submission" date="2016-10" db="EMBL/GenBank/DDBJ databases">
        <authorList>
            <person name="de Groot N.N."/>
        </authorList>
    </citation>
    <scope>NUCLEOTIDE SEQUENCE [LARGE SCALE GENOMIC DNA]</scope>
    <source>
        <strain evidence="8 9">DSM 43941</strain>
    </source>
</reference>
<evidence type="ECO:0000256" key="6">
    <source>
        <dbReference type="ARBA" id="ARBA00023136"/>
    </source>
</evidence>
<keyword evidence="2 7" id="KW-1003">Cell membrane</keyword>
<evidence type="ECO:0000256" key="2">
    <source>
        <dbReference type="ARBA" id="ARBA00022475"/>
    </source>
</evidence>
<dbReference type="Proteomes" id="UP000198688">
    <property type="component" value="Chromosome I"/>
</dbReference>
<keyword evidence="5 7" id="KW-1133">Transmembrane helix</keyword>
<dbReference type="InterPro" id="IPR001640">
    <property type="entry name" value="Lgt"/>
</dbReference>
<feature type="binding site" evidence="7">
    <location>
        <position position="141"/>
    </location>
    <ligand>
        <name>a 1,2-diacyl-sn-glycero-3-phospho-(1'-sn-glycerol)</name>
        <dbReference type="ChEBI" id="CHEBI:64716"/>
    </ligand>
</feature>
<dbReference type="GO" id="GO:0005886">
    <property type="term" value="C:plasma membrane"/>
    <property type="evidence" value="ECO:0007669"/>
    <property type="project" value="UniProtKB-SubCell"/>
</dbReference>
<comment type="similarity">
    <text evidence="1 7">Belongs to the Lgt family.</text>
</comment>
<protein>
    <recommendedName>
        <fullName evidence="7">Phosphatidylglycerol--prolipoprotein diacylglyceryl transferase</fullName>
        <ecNumber evidence="7">2.5.1.145</ecNumber>
    </recommendedName>
</protein>
<sequence>MNIAAIPSPTESVWHVLGFPIRAYALCIILGMVAATLLVEQRLRHRGVAPWISLDIVVWAVPFGIIGARIYHLITSPQDYFGAGGDPIKAFYIWEGGLGIWGGVAGGALGAWIATRQIGLPFSVFADSLAPALPVAQAIGRFGNWFNNELYGKVTTLPWGLEVHEMDQANPGHATMIDGEPVTKPDLYHPTFAYEAIWNLGVALLVWLLDRKFKFGRGRAFALYVIGYTAGRVWIEMLRVDEANTFFGIRVNVFVSIVILLLATIYFVVVKGPRGYVVPVDAPDVAPAPEEAGDVSSVDVTATATAKNDTGQPIAYQLVDEERFLEYRRTGVLEPVPVGATAGATAGDVVTGDDEKS</sequence>
<dbReference type="UniPathway" id="UPA00664"/>
<dbReference type="GO" id="GO:0042158">
    <property type="term" value="P:lipoprotein biosynthetic process"/>
    <property type="evidence" value="ECO:0007669"/>
    <property type="project" value="UniProtKB-UniRule"/>
</dbReference>
<comment type="pathway">
    <text evidence="7">Protein modification; lipoprotein biosynthesis (diacylglyceryl transfer).</text>
</comment>
<keyword evidence="4 7" id="KW-0812">Transmembrane</keyword>
<dbReference type="AlphaFoldDB" id="A0A1H2BY06"/>
<feature type="transmembrane region" description="Helical" evidence="7">
    <location>
        <begin position="221"/>
        <end position="240"/>
    </location>
</feature>
<dbReference type="STRING" id="113562.SAMN04489716_5003"/>
<feature type="transmembrane region" description="Helical" evidence="7">
    <location>
        <begin position="21"/>
        <end position="39"/>
    </location>
</feature>
<name>A0A1H2BY06_9ACTN</name>
<dbReference type="RefSeq" id="WP_092546846.1">
    <property type="nucleotide sequence ID" value="NZ_BOMJ01000108.1"/>
</dbReference>
<organism evidence="8 9">
    <name type="scientific">Actinoplanes derwentensis</name>
    <dbReference type="NCBI Taxonomy" id="113562"/>
    <lineage>
        <taxon>Bacteria</taxon>
        <taxon>Bacillati</taxon>
        <taxon>Actinomycetota</taxon>
        <taxon>Actinomycetes</taxon>
        <taxon>Micromonosporales</taxon>
        <taxon>Micromonosporaceae</taxon>
        <taxon>Actinoplanes</taxon>
    </lineage>
</organism>
<keyword evidence="8" id="KW-0449">Lipoprotein</keyword>